<dbReference type="AlphaFoldDB" id="A0A0B0IEX4"/>
<name>A0A0B0IEX4_9BACI</name>
<dbReference type="PANTHER" id="PTHR42928">
    <property type="entry name" value="TRICARBOXYLATE-BINDING PROTEIN"/>
    <property type="match status" value="1"/>
</dbReference>
<dbReference type="EMBL" id="JRJU01000034">
    <property type="protein sequence ID" value="KHF38629.1"/>
    <property type="molecule type" value="Genomic_DNA"/>
</dbReference>
<dbReference type="PROSITE" id="PS51257">
    <property type="entry name" value="PROKAR_LIPOPROTEIN"/>
    <property type="match status" value="1"/>
</dbReference>
<dbReference type="PANTHER" id="PTHR42928:SF5">
    <property type="entry name" value="BLR1237 PROTEIN"/>
    <property type="match status" value="1"/>
</dbReference>
<dbReference type="InterPro" id="IPR042100">
    <property type="entry name" value="Bug_dom1"/>
</dbReference>
<comment type="similarity">
    <text evidence="1">Belongs to the UPF0065 (bug) family.</text>
</comment>
<keyword evidence="5" id="KW-1185">Reference proteome</keyword>
<dbReference type="CDD" id="cd07012">
    <property type="entry name" value="PBP2_Bug_TTT"/>
    <property type="match status" value="1"/>
</dbReference>
<feature type="region of interest" description="Disordered" evidence="2">
    <location>
        <begin position="29"/>
        <end position="52"/>
    </location>
</feature>
<dbReference type="InterPro" id="IPR005064">
    <property type="entry name" value="BUG"/>
</dbReference>
<evidence type="ECO:0000313" key="5">
    <source>
        <dbReference type="Proteomes" id="UP000030832"/>
    </source>
</evidence>
<evidence type="ECO:0008006" key="6">
    <source>
        <dbReference type="Google" id="ProtNLM"/>
    </source>
</evidence>
<accession>A0A0B0IEX4</accession>
<sequence length="372" mass="40375">MMKIRKNWFLLMSIVMSISLFLAACSTSETTNEGSSNSSNTSEGESEAVEVEEGEDVAAFYEGKRIRFIVPYDPGGGYDEYARMLTPYLEKYTGARIEIANLPGAGGMRGVNELWRSPKDGLTIAHMNGSAMVTNQLAGMEGAEYKVEEFGYLGRVVDDLRVLSVKPDGDFDTADDLFTTERSIKLGATGLGGSTYVDAVVVGEALELNQEVLHGYDSSSVVETAIIRGDVDGMWGSYGSAVDRIEDGVVKVILQSGFDRSDVLPDIPTILEMAEKNNASATSIELLEVQESLAAVGRPVAAPPGVPEERLAFLRDAFEKAMNDPEFIEKAESAQRDLNYVSGEEMDEILQNATEMSDEVKDILLAAIRGEL</sequence>
<gene>
    <name evidence="4" type="ORF">LQ50_20145</name>
</gene>
<organism evidence="4 5">
    <name type="scientific">Halalkalibacter okhensis</name>
    <dbReference type="NCBI Taxonomy" id="333138"/>
    <lineage>
        <taxon>Bacteria</taxon>
        <taxon>Bacillati</taxon>
        <taxon>Bacillota</taxon>
        <taxon>Bacilli</taxon>
        <taxon>Bacillales</taxon>
        <taxon>Bacillaceae</taxon>
        <taxon>Halalkalibacter</taxon>
    </lineage>
</organism>
<feature type="compositionally biased region" description="Low complexity" evidence="2">
    <location>
        <begin position="29"/>
        <end position="43"/>
    </location>
</feature>
<keyword evidence="3" id="KW-0732">Signal</keyword>
<comment type="caution">
    <text evidence="4">The sequence shown here is derived from an EMBL/GenBank/DDBJ whole genome shotgun (WGS) entry which is preliminary data.</text>
</comment>
<proteinExistence type="inferred from homology"/>
<dbReference type="STRING" id="333138.LQ50_20145"/>
<evidence type="ECO:0000256" key="3">
    <source>
        <dbReference type="SAM" id="SignalP"/>
    </source>
</evidence>
<dbReference type="Gene3D" id="3.40.190.10">
    <property type="entry name" value="Periplasmic binding protein-like II"/>
    <property type="match status" value="1"/>
</dbReference>
<feature type="signal peptide" evidence="3">
    <location>
        <begin position="1"/>
        <end position="23"/>
    </location>
</feature>
<dbReference type="eggNOG" id="COG3181">
    <property type="taxonomic scope" value="Bacteria"/>
</dbReference>
<feature type="chain" id="PRO_5039508556" description="Tripartite-type tricarboxylate transporter, receptor component TctC" evidence="3">
    <location>
        <begin position="24"/>
        <end position="372"/>
    </location>
</feature>
<dbReference type="Gene3D" id="3.40.190.150">
    <property type="entry name" value="Bordetella uptake gene, domain 1"/>
    <property type="match status" value="1"/>
</dbReference>
<evidence type="ECO:0000313" key="4">
    <source>
        <dbReference type="EMBL" id="KHF38629.1"/>
    </source>
</evidence>
<reference evidence="4 5" key="1">
    <citation type="submission" date="2014-09" db="EMBL/GenBank/DDBJ databases">
        <title>Genome sequencing and annotation of Bacillus Okhensis strain Kh10-101T.</title>
        <authorList>
            <person name="Prakash J.S."/>
        </authorList>
    </citation>
    <scope>NUCLEOTIDE SEQUENCE [LARGE SCALE GENOMIC DNA]</scope>
    <source>
        <strain evidence="5">Kh10-101T</strain>
    </source>
</reference>
<evidence type="ECO:0000256" key="2">
    <source>
        <dbReference type="SAM" id="MobiDB-lite"/>
    </source>
</evidence>
<protein>
    <recommendedName>
        <fullName evidence="6">Tripartite-type tricarboxylate transporter, receptor component TctC</fullName>
    </recommendedName>
</protein>
<evidence type="ECO:0000256" key="1">
    <source>
        <dbReference type="ARBA" id="ARBA00006987"/>
    </source>
</evidence>
<dbReference type="Proteomes" id="UP000030832">
    <property type="component" value="Unassembled WGS sequence"/>
</dbReference>
<dbReference type="Pfam" id="PF03401">
    <property type="entry name" value="TctC"/>
    <property type="match status" value="1"/>
</dbReference>